<accession>A0ACC2PHQ3</accession>
<keyword evidence="2" id="KW-1185">Reference proteome</keyword>
<name>A0ACC2PHQ3_9HYME</name>
<dbReference type="EMBL" id="CM056741">
    <property type="protein sequence ID" value="KAJ8682971.1"/>
    <property type="molecule type" value="Genomic_DNA"/>
</dbReference>
<organism evidence="1 2">
    <name type="scientific">Eretmocerus hayati</name>
    <dbReference type="NCBI Taxonomy" id="131215"/>
    <lineage>
        <taxon>Eukaryota</taxon>
        <taxon>Metazoa</taxon>
        <taxon>Ecdysozoa</taxon>
        <taxon>Arthropoda</taxon>
        <taxon>Hexapoda</taxon>
        <taxon>Insecta</taxon>
        <taxon>Pterygota</taxon>
        <taxon>Neoptera</taxon>
        <taxon>Endopterygota</taxon>
        <taxon>Hymenoptera</taxon>
        <taxon>Apocrita</taxon>
        <taxon>Proctotrupomorpha</taxon>
        <taxon>Chalcidoidea</taxon>
        <taxon>Aphelinidae</taxon>
        <taxon>Aphelininae</taxon>
        <taxon>Eretmocerus</taxon>
    </lineage>
</organism>
<sequence>MVTAESMFEAMANDASSTTDHQDFDLDVCSEVDRAIHAEDFQTLRRLINTRFGTQKQRNTTCLYQAIDRGNLEIVKMLLDAGVDRDYYEDTEEYGLPTEPPRISPLHRAVDIQNVELQWRMVQLLIYSGISPKNEHLYQESCMCLAVKRGNLEMVKFLFEHGAEVNCARQIVVPSDWSFDGNPRKFMEWSPLHYAVRDFDGKLRVDMVKLLLQMGADANVEGWLSGERCLHILSERKSGSCDVFKILFEAGAELNCLSESGSTPLAMAALYGDIKLMEMMIAAGADINLFKKDLCSPLRFAVSGFDSDAVQLLLENGADPNAEDEAGDNILCWAADFHDGKNKVTEYIDILRMLLSYGAKNELASVEKNVPFMAVLAFGTKEAMQLFFEYGVTLDNCRVSHPLHHAAQNARKEILDYLLKSNRYDVDEVHYGNKEDCTPLIVAVCTQQYKNVRLLIEWGADVNISLINENYVGSSVTSPLFEALDQGDVKIVDLLLSAGAEMNAKNDCECWQRTRDKVLSPRFRRVLSSIVGEAVLLRSQSYSNQNNENLLMKRFTGLSPEIENRCLVELEEMKSITFYGSCTYYDLLRGKDVTRFVKNIRVIQAFESLRVVERFPIYGNRMKNCYALAKVKRKLIDKAIVNLNKALCFRFSRYHEILCIILSHLRLKDLRHLCIV</sequence>
<evidence type="ECO:0000313" key="2">
    <source>
        <dbReference type="Proteomes" id="UP001239111"/>
    </source>
</evidence>
<reference evidence="1" key="1">
    <citation type="submission" date="2023-04" db="EMBL/GenBank/DDBJ databases">
        <title>A chromosome-level genome assembly of the parasitoid wasp Eretmocerus hayati.</title>
        <authorList>
            <person name="Zhong Y."/>
            <person name="Liu S."/>
            <person name="Liu Y."/>
        </authorList>
    </citation>
    <scope>NUCLEOTIDE SEQUENCE</scope>
    <source>
        <strain evidence="1">ZJU_SS_LIU_2023</strain>
    </source>
</reference>
<protein>
    <submittedName>
        <fullName evidence="1">Uncharacterized protein</fullName>
    </submittedName>
</protein>
<gene>
    <name evidence="1" type="ORF">QAD02_018763</name>
</gene>
<dbReference type="Proteomes" id="UP001239111">
    <property type="component" value="Chromosome 1"/>
</dbReference>
<comment type="caution">
    <text evidence="1">The sequence shown here is derived from an EMBL/GenBank/DDBJ whole genome shotgun (WGS) entry which is preliminary data.</text>
</comment>
<evidence type="ECO:0000313" key="1">
    <source>
        <dbReference type="EMBL" id="KAJ8682971.1"/>
    </source>
</evidence>
<proteinExistence type="predicted"/>